<comment type="caution">
    <text evidence="1">The sequence shown here is derived from an EMBL/GenBank/DDBJ whole genome shotgun (WGS) entry which is preliminary data.</text>
</comment>
<protein>
    <submittedName>
        <fullName evidence="1">Uncharacterized protein</fullName>
    </submittedName>
</protein>
<keyword evidence="2" id="KW-1185">Reference proteome</keyword>
<dbReference type="EMBL" id="RWKW01000075">
    <property type="protein sequence ID" value="RST84785.1"/>
    <property type="molecule type" value="Genomic_DNA"/>
</dbReference>
<evidence type="ECO:0000313" key="1">
    <source>
        <dbReference type="EMBL" id="RST84785.1"/>
    </source>
</evidence>
<evidence type="ECO:0000313" key="2">
    <source>
        <dbReference type="Proteomes" id="UP000278398"/>
    </source>
</evidence>
<sequence>MSFDGRTMRLERSEAIVTVEAMAQEELHKHGNAGVDPPLASAGSMLFMQYWRASNPFSRPHGLQLEDHSDWNAALDGNEFAGVGAAFSADLSPLPFVARLGRRFPGSYEAHAFVRRPFRGQNIGSHLVRQVAASIDQVDPTAKVFIVAHIGSLRHQNFSHCFRGEMSFEEGNLAAAVFLREHQPV</sequence>
<dbReference type="RefSeq" id="WP_126701521.1">
    <property type="nucleotide sequence ID" value="NZ_RWKW01000075.1"/>
</dbReference>
<proteinExistence type="predicted"/>
<organism evidence="1 2">
    <name type="scientific">Aquibium carbonis</name>
    <dbReference type="NCBI Taxonomy" id="2495581"/>
    <lineage>
        <taxon>Bacteria</taxon>
        <taxon>Pseudomonadati</taxon>
        <taxon>Pseudomonadota</taxon>
        <taxon>Alphaproteobacteria</taxon>
        <taxon>Hyphomicrobiales</taxon>
        <taxon>Phyllobacteriaceae</taxon>
        <taxon>Aquibium</taxon>
    </lineage>
</organism>
<name>A0A3R9ZYK3_9HYPH</name>
<accession>A0A3R9ZYK3</accession>
<dbReference type="Proteomes" id="UP000278398">
    <property type="component" value="Unassembled WGS sequence"/>
</dbReference>
<gene>
    <name evidence="1" type="ORF">EJC49_19025</name>
</gene>
<dbReference type="AlphaFoldDB" id="A0A3R9ZYK3"/>
<reference evidence="1 2" key="1">
    <citation type="submission" date="2018-12" db="EMBL/GenBank/DDBJ databases">
        <title>Mesorhizobium carbonis sp. nov., isolated from coal mine water.</title>
        <authorList>
            <person name="Xin W."/>
            <person name="Xu Z."/>
            <person name="Xiang F."/>
            <person name="Zhang J."/>
            <person name="Xi L."/>
            <person name="Liu J."/>
        </authorList>
    </citation>
    <scope>NUCLEOTIDE SEQUENCE [LARGE SCALE GENOMIC DNA]</scope>
    <source>
        <strain evidence="1 2">B2.3</strain>
    </source>
</reference>